<dbReference type="Pfam" id="PF01899">
    <property type="entry name" value="MNHE"/>
    <property type="match status" value="1"/>
</dbReference>
<keyword evidence="1" id="KW-0812">Transmembrane</keyword>
<dbReference type="Proteomes" id="UP001500689">
    <property type="component" value="Unassembled WGS sequence"/>
</dbReference>
<comment type="caution">
    <text evidence="2">The sequence shown here is derived from an EMBL/GenBank/DDBJ whole genome shotgun (WGS) entry which is preliminary data.</text>
</comment>
<feature type="transmembrane region" description="Helical" evidence="1">
    <location>
        <begin position="30"/>
        <end position="47"/>
    </location>
</feature>
<proteinExistence type="predicted"/>
<evidence type="ECO:0000256" key="1">
    <source>
        <dbReference type="SAM" id="Phobius"/>
    </source>
</evidence>
<feature type="transmembrane region" description="Helical" evidence="1">
    <location>
        <begin position="7"/>
        <end position="24"/>
    </location>
</feature>
<evidence type="ECO:0000313" key="3">
    <source>
        <dbReference type="Proteomes" id="UP001500689"/>
    </source>
</evidence>
<dbReference type="EMBL" id="BAAAZN010000012">
    <property type="protein sequence ID" value="GAA3563061.1"/>
    <property type="molecule type" value="Genomic_DNA"/>
</dbReference>
<name>A0ABP6X9E7_9PSEU</name>
<dbReference type="InterPro" id="IPR002758">
    <property type="entry name" value="Cation_antiport_E"/>
</dbReference>
<organism evidence="2 3">
    <name type="scientific">Amycolatopsis ultiminotia</name>
    <dbReference type="NCBI Taxonomy" id="543629"/>
    <lineage>
        <taxon>Bacteria</taxon>
        <taxon>Bacillati</taxon>
        <taxon>Actinomycetota</taxon>
        <taxon>Actinomycetes</taxon>
        <taxon>Pseudonocardiales</taxon>
        <taxon>Pseudonocardiaceae</taxon>
        <taxon>Amycolatopsis</taxon>
    </lineage>
</organism>
<keyword evidence="3" id="KW-1185">Reference proteome</keyword>
<keyword evidence="1" id="KW-1133">Transmembrane helix</keyword>
<evidence type="ECO:0000313" key="2">
    <source>
        <dbReference type="EMBL" id="GAA3563061.1"/>
    </source>
</evidence>
<evidence type="ECO:0008006" key="4">
    <source>
        <dbReference type="Google" id="ProtNLM"/>
    </source>
</evidence>
<keyword evidence="1" id="KW-0472">Membrane</keyword>
<protein>
    <recommendedName>
        <fullName evidence="4">Multicomponent Na+:H+ antiporter subunit E</fullName>
    </recommendedName>
</protein>
<gene>
    <name evidence="2" type="ORF">GCM10022222_53540</name>
</gene>
<accession>A0ABP6X9E7</accession>
<dbReference type="RefSeq" id="WP_344864560.1">
    <property type="nucleotide sequence ID" value="NZ_BAAAZN010000012.1"/>
</dbReference>
<sequence length="152" mass="16104">MRAALEIGAWWCGLCGLWLLTLSTPSPPELIAGAIAALVAASAARAARRALHGGWRIRLGWLRWIGFLAVAAVRESVLALSTVFRHPAAGAFEEVELPDEARRVHDGRLAAAAFVLGCTPGTMVVAGAPGTGRLVVHRLPGSGERTLRQVQR</sequence>
<reference evidence="3" key="1">
    <citation type="journal article" date="2019" name="Int. J. Syst. Evol. Microbiol.">
        <title>The Global Catalogue of Microorganisms (GCM) 10K type strain sequencing project: providing services to taxonomists for standard genome sequencing and annotation.</title>
        <authorList>
            <consortium name="The Broad Institute Genomics Platform"/>
            <consortium name="The Broad Institute Genome Sequencing Center for Infectious Disease"/>
            <person name="Wu L."/>
            <person name="Ma J."/>
        </authorList>
    </citation>
    <scope>NUCLEOTIDE SEQUENCE [LARGE SCALE GENOMIC DNA]</scope>
    <source>
        <strain evidence="3">JCM 16898</strain>
    </source>
</reference>